<dbReference type="AlphaFoldDB" id="A0A6A6E6T0"/>
<organism evidence="2 3">
    <name type="scientific">Zopfia rhizophila CBS 207.26</name>
    <dbReference type="NCBI Taxonomy" id="1314779"/>
    <lineage>
        <taxon>Eukaryota</taxon>
        <taxon>Fungi</taxon>
        <taxon>Dikarya</taxon>
        <taxon>Ascomycota</taxon>
        <taxon>Pezizomycotina</taxon>
        <taxon>Dothideomycetes</taxon>
        <taxon>Dothideomycetes incertae sedis</taxon>
        <taxon>Zopfiaceae</taxon>
        <taxon>Zopfia</taxon>
    </lineage>
</organism>
<keyword evidence="3" id="KW-1185">Reference proteome</keyword>
<protein>
    <recommendedName>
        <fullName evidence="1">DUF7730 domain-containing protein</fullName>
    </recommendedName>
</protein>
<feature type="domain" description="DUF7730" evidence="1">
    <location>
        <begin position="145"/>
        <end position="254"/>
    </location>
</feature>
<feature type="non-terminal residue" evidence="2">
    <location>
        <position position="1"/>
    </location>
</feature>
<dbReference type="PANTHER" id="PTHR38790">
    <property type="entry name" value="2EXR DOMAIN-CONTAINING PROTEIN-RELATED"/>
    <property type="match status" value="1"/>
</dbReference>
<evidence type="ECO:0000259" key="1">
    <source>
        <dbReference type="Pfam" id="PF24864"/>
    </source>
</evidence>
<dbReference type="EMBL" id="ML994630">
    <property type="protein sequence ID" value="KAF2186289.1"/>
    <property type="molecule type" value="Genomic_DNA"/>
</dbReference>
<proteinExistence type="predicted"/>
<dbReference type="InterPro" id="IPR056632">
    <property type="entry name" value="DUF7730"/>
</dbReference>
<sequence length="358" mass="41842">TLLNAEESPLLKLPAELRNNIYGLVFSSYFIHVEYERKAKTCRPLRRKFNDSAWVEFTRGHNLLDRDGCLHYYLCKAPTSERDAYQRSKDPSLNEQVPGESERMANYWRLGDPFHIDSCKQRHDNCYPQEDTQIPGWMMTPQDRTQRAQRAKTDISLYKSLNLNLLETSRQIYQEAKNLPFSLSTFGFTDVVALLLFLFRLEPSQANTVRSIWMFLRAGRSSVRSDVKLWNNWLFAPGLLPRLQGLRVLHISISIANAGMGDKGPLRGEFYEPHLNSWVLGLNRFRGLPLEEVMVIVSDDPSSMFGIDGYENKYLRYAWQSSHESWLQLRQQECFAADEKRQWGERLRKHLLREISEI</sequence>
<name>A0A6A6E6T0_9PEZI</name>
<evidence type="ECO:0000313" key="3">
    <source>
        <dbReference type="Proteomes" id="UP000800200"/>
    </source>
</evidence>
<dbReference type="OrthoDB" id="5413827at2759"/>
<evidence type="ECO:0000313" key="2">
    <source>
        <dbReference type="EMBL" id="KAF2186289.1"/>
    </source>
</evidence>
<gene>
    <name evidence="2" type="ORF">K469DRAFT_573437</name>
</gene>
<reference evidence="2" key="1">
    <citation type="journal article" date="2020" name="Stud. Mycol.">
        <title>101 Dothideomycetes genomes: a test case for predicting lifestyles and emergence of pathogens.</title>
        <authorList>
            <person name="Haridas S."/>
            <person name="Albert R."/>
            <person name="Binder M."/>
            <person name="Bloem J."/>
            <person name="Labutti K."/>
            <person name="Salamov A."/>
            <person name="Andreopoulos B."/>
            <person name="Baker S."/>
            <person name="Barry K."/>
            <person name="Bills G."/>
            <person name="Bluhm B."/>
            <person name="Cannon C."/>
            <person name="Castanera R."/>
            <person name="Culley D."/>
            <person name="Daum C."/>
            <person name="Ezra D."/>
            <person name="Gonzalez J."/>
            <person name="Henrissat B."/>
            <person name="Kuo A."/>
            <person name="Liang C."/>
            <person name="Lipzen A."/>
            <person name="Lutzoni F."/>
            <person name="Magnuson J."/>
            <person name="Mondo S."/>
            <person name="Nolan M."/>
            <person name="Ohm R."/>
            <person name="Pangilinan J."/>
            <person name="Park H.-J."/>
            <person name="Ramirez L."/>
            <person name="Alfaro M."/>
            <person name="Sun H."/>
            <person name="Tritt A."/>
            <person name="Yoshinaga Y."/>
            <person name="Zwiers L.-H."/>
            <person name="Turgeon B."/>
            <person name="Goodwin S."/>
            <person name="Spatafora J."/>
            <person name="Crous P."/>
            <person name="Grigoriev I."/>
        </authorList>
    </citation>
    <scope>NUCLEOTIDE SEQUENCE</scope>
    <source>
        <strain evidence="2">CBS 207.26</strain>
    </source>
</reference>
<dbReference type="Pfam" id="PF24864">
    <property type="entry name" value="DUF7730"/>
    <property type="match status" value="1"/>
</dbReference>
<accession>A0A6A6E6T0</accession>
<dbReference type="Proteomes" id="UP000800200">
    <property type="component" value="Unassembled WGS sequence"/>
</dbReference>